<dbReference type="EMBL" id="JACAZE010000005">
    <property type="protein sequence ID" value="KAF7317102.1"/>
    <property type="molecule type" value="Genomic_DNA"/>
</dbReference>
<dbReference type="Proteomes" id="UP000613580">
    <property type="component" value="Unassembled WGS sequence"/>
</dbReference>
<comment type="caution">
    <text evidence="2">The sequence shown here is derived from an EMBL/GenBank/DDBJ whole genome shotgun (WGS) entry which is preliminary data.</text>
</comment>
<proteinExistence type="predicted"/>
<reference evidence="2" key="1">
    <citation type="submission" date="2020-05" db="EMBL/GenBank/DDBJ databases">
        <title>Mycena genomes resolve the evolution of fungal bioluminescence.</title>
        <authorList>
            <person name="Tsai I.J."/>
        </authorList>
    </citation>
    <scope>NUCLEOTIDE SEQUENCE</scope>
    <source>
        <strain evidence="2">110903Hualien_Pintung</strain>
    </source>
</reference>
<keyword evidence="3" id="KW-1185">Reference proteome</keyword>
<accession>A0A8H6WGS3</accession>
<dbReference type="AlphaFoldDB" id="A0A8H6WGS3"/>
<feature type="region of interest" description="Disordered" evidence="1">
    <location>
        <begin position="36"/>
        <end position="99"/>
    </location>
</feature>
<organism evidence="2 3">
    <name type="scientific">Mycena chlorophos</name>
    <name type="common">Agaric fungus</name>
    <name type="synonym">Agaricus chlorophos</name>
    <dbReference type="NCBI Taxonomy" id="658473"/>
    <lineage>
        <taxon>Eukaryota</taxon>
        <taxon>Fungi</taxon>
        <taxon>Dikarya</taxon>
        <taxon>Basidiomycota</taxon>
        <taxon>Agaricomycotina</taxon>
        <taxon>Agaricomycetes</taxon>
        <taxon>Agaricomycetidae</taxon>
        <taxon>Agaricales</taxon>
        <taxon>Marasmiineae</taxon>
        <taxon>Mycenaceae</taxon>
        <taxon>Mycena</taxon>
    </lineage>
</organism>
<protein>
    <submittedName>
        <fullName evidence="2">Uncharacterized protein</fullName>
    </submittedName>
</protein>
<gene>
    <name evidence="2" type="ORF">HMN09_00444900</name>
</gene>
<evidence type="ECO:0000256" key="1">
    <source>
        <dbReference type="SAM" id="MobiDB-lite"/>
    </source>
</evidence>
<sequence length="157" mass="17234">MEGIASAPYARLMTFRGVRNANVELACSFRVQGSMHAPIREESGTATTPPNRQHRSRGEGGMETDAKIRETPRRRSLKVDMVSKPEDVGAKGRRSTSSHADGFIFDHTVTIMIPPKGDPHDRLGHSARTFVVPCELSCSPSNGNRCSEKINTFIQPS</sequence>
<evidence type="ECO:0000313" key="3">
    <source>
        <dbReference type="Proteomes" id="UP000613580"/>
    </source>
</evidence>
<name>A0A8H6WGS3_MYCCL</name>
<evidence type="ECO:0000313" key="2">
    <source>
        <dbReference type="EMBL" id="KAF7317102.1"/>
    </source>
</evidence>
<feature type="compositionally biased region" description="Basic and acidic residues" evidence="1">
    <location>
        <begin position="56"/>
        <end position="90"/>
    </location>
</feature>